<comment type="caution">
    <text evidence="1">The sequence shown here is derived from an EMBL/GenBank/DDBJ whole genome shotgun (WGS) entry which is preliminary data.</text>
</comment>
<reference evidence="1 2" key="1">
    <citation type="journal article" date="2023" name="Arcadia Sci">
        <title>De novo assembly of a long-read Amblyomma americanum tick genome.</title>
        <authorList>
            <person name="Chou S."/>
            <person name="Poskanzer K.E."/>
            <person name="Rollins M."/>
            <person name="Thuy-Boun P.S."/>
        </authorList>
    </citation>
    <scope>NUCLEOTIDE SEQUENCE [LARGE SCALE GENOMIC DNA]</scope>
    <source>
        <strain evidence="1">F_SG_1</strain>
        <tissue evidence="1">Salivary glands</tissue>
    </source>
</reference>
<dbReference type="EMBL" id="JARKHS020002227">
    <property type="protein sequence ID" value="KAK8786990.1"/>
    <property type="molecule type" value="Genomic_DNA"/>
</dbReference>
<name>A0AAQ4FIK8_AMBAM</name>
<protein>
    <submittedName>
        <fullName evidence="1">Uncharacterized protein</fullName>
    </submittedName>
</protein>
<evidence type="ECO:0000313" key="1">
    <source>
        <dbReference type="EMBL" id="KAK8786990.1"/>
    </source>
</evidence>
<keyword evidence="2" id="KW-1185">Reference proteome</keyword>
<gene>
    <name evidence="1" type="ORF">V5799_023230</name>
</gene>
<organism evidence="1 2">
    <name type="scientific">Amblyomma americanum</name>
    <name type="common">Lone star tick</name>
    <dbReference type="NCBI Taxonomy" id="6943"/>
    <lineage>
        <taxon>Eukaryota</taxon>
        <taxon>Metazoa</taxon>
        <taxon>Ecdysozoa</taxon>
        <taxon>Arthropoda</taxon>
        <taxon>Chelicerata</taxon>
        <taxon>Arachnida</taxon>
        <taxon>Acari</taxon>
        <taxon>Parasitiformes</taxon>
        <taxon>Ixodida</taxon>
        <taxon>Ixodoidea</taxon>
        <taxon>Ixodidae</taxon>
        <taxon>Amblyomminae</taxon>
        <taxon>Amblyomma</taxon>
    </lineage>
</organism>
<proteinExistence type="predicted"/>
<dbReference type="AlphaFoldDB" id="A0AAQ4FIK8"/>
<sequence>MMPYCTFSVQVKIVPVVRDVETGLYLQSFLRAFLQTVNVYNMQTKSLELVGALEHKDVIHLLPLIDGVENLNITEVTSHVREESIHQLCLQLLKNHRLRTLFMTDTAWRHVPPDMFDDLTDILEMHNCPADIGGASPKCFPCATGTRCSQ</sequence>
<dbReference type="Proteomes" id="UP001321473">
    <property type="component" value="Unassembled WGS sequence"/>
</dbReference>
<evidence type="ECO:0000313" key="2">
    <source>
        <dbReference type="Proteomes" id="UP001321473"/>
    </source>
</evidence>
<accession>A0AAQ4FIK8</accession>